<protein>
    <submittedName>
        <fullName evidence="1">Uncharacterized protein</fullName>
    </submittedName>
</protein>
<dbReference type="EMBL" id="WSZM01000127">
    <property type="protein sequence ID" value="KAF4041297.1"/>
    <property type="molecule type" value="Genomic_DNA"/>
</dbReference>
<dbReference type="Proteomes" id="UP000704712">
    <property type="component" value="Unassembled WGS sequence"/>
</dbReference>
<evidence type="ECO:0000313" key="3">
    <source>
        <dbReference type="Proteomes" id="UP000602510"/>
    </source>
</evidence>
<name>A0A833SV82_PHYIN</name>
<dbReference type="AlphaFoldDB" id="A0A833SV82"/>
<dbReference type="EMBL" id="JAACNO010000142">
    <property type="protein sequence ID" value="KAF4149703.1"/>
    <property type="molecule type" value="Genomic_DNA"/>
</dbReference>
<evidence type="ECO:0000313" key="1">
    <source>
        <dbReference type="EMBL" id="KAF4041297.1"/>
    </source>
</evidence>
<keyword evidence="3" id="KW-1185">Reference proteome</keyword>
<proteinExistence type="predicted"/>
<gene>
    <name evidence="1" type="ORF">GN244_ATG06474</name>
    <name evidence="2" type="ORF">GN958_ATG01099</name>
</gene>
<dbReference type="Proteomes" id="UP000602510">
    <property type="component" value="Unassembled WGS sequence"/>
</dbReference>
<comment type="caution">
    <text evidence="1">The sequence shown here is derived from an EMBL/GenBank/DDBJ whole genome shotgun (WGS) entry which is preliminary data.</text>
</comment>
<sequence>MGEGGRVLERDEPHKRRRLDLLLNGAFSVPKYYRKMPMRPLKASKCWKFDNNAAVLSSVKAQALSMRPRRREGKLSLEGDIRVRNERLQHCAGVFRFVVKVWTGKEA</sequence>
<organism evidence="1 3">
    <name type="scientific">Phytophthora infestans</name>
    <name type="common">Potato late blight agent</name>
    <name type="synonym">Botrytis infestans</name>
    <dbReference type="NCBI Taxonomy" id="4787"/>
    <lineage>
        <taxon>Eukaryota</taxon>
        <taxon>Sar</taxon>
        <taxon>Stramenopiles</taxon>
        <taxon>Oomycota</taxon>
        <taxon>Peronosporomycetes</taxon>
        <taxon>Peronosporales</taxon>
        <taxon>Peronosporaceae</taxon>
        <taxon>Phytophthora</taxon>
    </lineage>
</organism>
<evidence type="ECO:0000313" key="2">
    <source>
        <dbReference type="EMBL" id="KAF4149703.1"/>
    </source>
</evidence>
<accession>A0A833SV82</accession>
<reference evidence="1" key="1">
    <citation type="submission" date="2020-04" db="EMBL/GenBank/DDBJ databases">
        <title>Hybrid Assembly of Korean Phytophthora infestans isolates.</title>
        <authorList>
            <person name="Prokchorchik M."/>
            <person name="Lee Y."/>
            <person name="Seo J."/>
            <person name="Cho J.-H."/>
            <person name="Park Y.-E."/>
            <person name="Jang D.-C."/>
            <person name="Im J.-S."/>
            <person name="Choi J.-G."/>
            <person name="Park H.-J."/>
            <person name="Lee G.-B."/>
            <person name="Lee Y.-G."/>
            <person name="Hong S.-Y."/>
            <person name="Cho K."/>
            <person name="Sohn K.H."/>
        </authorList>
    </citation>
    <scope>NUCLEOTIDE SEQUENCE</scope>
    <source>
        <strain evidence="1">KR_1_A1</strain>
        <strain evidence="2">KR_2_A2</strain>
    </source>
</reference>